<reference evidence="1" key="1">
    <citation type="submission" date="2020-09" db="EMBL/GenBank/DDBJ databases">
        <title>Genome-Enabled Discovery of Anthraquinone Biosynthesis in Senna tora.</title>
        <authorList>
            <person name="Kang S.-H."/>
            <person name="Pandey R.P."/>
            <person name="Lee C.-M."/>
            <person name="Sim J.-S."/>
            <person name="Jeong J.-T."/>
            <person name="Choi B.-S."/>
            <person name="Jung M."/>
            <person name="Ginzburg D."/>
            <person name="Zhao K."/>
            <person name="Won S.Y."/>
            <person name="Oh T.-J."/>
            <person name="Yu Y."/>
            <person name="Kim N.-H."/>
            <person name="Lee O.R."/>
            <person name="Lee T.-H."/>
            <person name="Bashyal P."/>
            <person name="Kim T.-S."/>
            <person name="Lee W.-H."/>
            <person name="Kawkins C."/>
            <person name="Kim C.-K."/>
            <person name="Kim J.S."/>
            <person name="Ahn B.O."/>
            <person name="Rhee S.Y."/>
            <person name="Sohng J.K."/>
        </authorList>
    </citation>
    <scope>NUCLEOTIDE SEQUENCE</scope>
    <source>
        <tissue evidence="1">Leaf</tissue>
    </source>
</reference>
<dbReference type="Proteomes" id="UP000634136">
    <property type="component" value="Unassembled WGS sequence"/>
</dbReference>
<proteinExistence type="predicted"/>
<dbReference type="AlphaFoldDB" id="A0A834WYK3"/>
<evidence type="ECO:0000313" key="2">
    <source>
        <dbReference type="Proteomes" id="UP000634136"/>
    </source>
</evidence>
<comment type="caution">
    <text evidence="1">The sequence shown here is derived from an EMBL/GenBank/DDBJ whole genome shotgun (WGS) entry which is preliminary data.</text>
</comment>
<gene>
    <name evidence="1" type="ORF">G2W53_009604</name>
</gene>
<evidence type="ECO:0000313" key="1">
    <source>
        <dbReference type="EMBL" id="KAF7834745.1"/>
    </source>
</evidence>
<dbReference type="EMBL" id="JAAIUW010000004">
    <property type="protein sequence ID" value="KAF7834745.1"/>
    <property type="molecule type" value="Genomic_DNA"/>
</dbReference>
<sequence>MPLLSLSQAFALPLVGKRQHYSDPLYYRVSFLISGGLRVLGSLDTMLRAGFSLAFFSLSSLNHSRVSHVDLPLCLVHDHHSERLVNCGQWIQIQDLGPYHIIDGIQSHQELHRHDSIKLIRAPMQFFVIYSDGVIPLSQGIRFPLVVVYSCNSLASFFLFLELVSYASSFLLLSRILFTERFVSLRHHLHSFFVLLLFCLFIMSDTRSEGSTTGGSTKQNADDGAFQLHNSDHPGMALVMSPP</sequence>
<protein>
    <submittedName>
        <fullName evidence="1">Uncharacterized protein</fullName>
    </submittedName>
</protein>
<organism evidence="1 2">
    <name type="scientific">Senna tora</name>
    <dbReference type="NCBI Taxonomy" id="362788"/>
    <lineage>
        <taxon>Eukaryota</taxon>
        <taxon>Viridiplantae</taxon>
        <taxon>Streptophyta</taxon>
        <taxon>Embryophyta</taxon>
        <taxon>Tracheophyta</taxon>
        <taxon>Spermatophyta</taxon>
        <taxon>Magnoliopsida</taxon>
        <taxon>eudicotyledons</taxon>
        <taxon>Gunneridae</taxon>
        <taxon>Pentapetalae</taxon>
        <taxon>rosids</taxon>
        <taxon>fabids</taxon>
        <taxon>Fabales</taxon>
        <taxon>Fabaceae</taxon>
        <taxon>Caesalpinioideae</taxon>
        <taxon>Cassia clade</taxon>
        <taxon>Senna</taxon>
    </lineage>
</organism>
<name>A0A834WYK3_9FABA</name>
<keyword evidence="2" id="KW-1185">Reference proteome</keyword>
<accession>A0A834WYK3</accession>